<dbReference type="OrthoDB" id="260919at2759"/>
<protein>
    <recommendedName>
        <fullName evidence="1">Arrestin-like N-terminal domain-containing protein</fullName>
    </recommendedName>
</protein>
<dbReference type="GO" id="GO:0015031">
    <property type="term" value="P:protein transport"/>
    <property type="evidence" value="ECO:0007669"/>
    <property type="project" value="TreeGrafter"/>
</dbReference>
<accession>A0A088RR57</accession>
<feature type="domain" description="Arrestin-like N-terminal" evidence="1">
    <location>
        <begin position="20"/>
        <end position="153"/>
    </location>
</feature>
<organism evidence="2 3">
    <name type="scientific">Leishmania panamensis</name>
    <dbReference type="NCBI Taxonomy" id="5679"/>
    <lineage>
        <taxon>Eukaryota</taxon>
        <taxon>Discoba</taxon>
        <taxon>Euglenozoa</taxon>
        <taxon>Kinetoplastea</taxon>
        <taxon>Metakinetoplastina</taxon>
        <taxon>Trypanosomatida</taxon>
        <taxon>Trypanosomatidae</taxon>
        <taxon>Leishmaniinae</taxon>
        <taxon>Leishmania</taxon>
        <taxon>Leishmania guyanensis species complex</taxon>
    </lineage>
</organism>
<dbReference type="InterPro" id="IPR050357">
    <property type="entry name" value="Arrestin_domain-protein"/>
</dbReference>
<dbReference type="Pfam" id="PF00339">
    <property type="entry name" value="Arrestin_N"/>
    <property type="match status" value="1"/>
</dbReference>
<reference evidence="2 3" key="1">
    <citation type="journal article" date="2015" name="Sci. Rep.">
        <title>The genome of Leishmania panamensis: insights into genomics of the L. (Viannia) subgenus.</title>
        <authorList>
            <person name="Llanes A."/>
            <person name="Restrepo C.M."/>
            <person name="Vecchio G.D."/>
            <person name="Anguizola F.J."/>
            <person name="Lleonart R."/>
        </authorList>
    </citation>
    <scope>NUCLEOTIDE SEQUENCE [LARGE SCALE GENOMIC DNA]</scope>
    <source>
        <strain evidence="2 3">MHOM/PA/94/PSC-1</strain>
    </source>
</reference>
<dbReference type="EMBL" id="CP009391">
    <property type="protein sequence ID" value="AIN98375.1"/>
    <property type="molecule type" value="Genomic_DNA"/>
</dbReference>
<evidence type="ECO:0000313" key="2">
    <source>
        <dbReference type="EMBL" id="AIN98375.1"/>
    </source>
</evidence>
<dbReference type="VEuPathDB" id="TriTrypDB:LPAL13_000029800"/>
<proteinExistence type="predicted"/>
<dbReference type="Proteomes" id="UP000063063">
    <property type="component" value="Chromosome 22"/>
</dbReference>
<dbReference type="VEuPathDB" id="TriTrypDB:LPMP_220820"/>
<dbReference type="eggNOG" id="ENOG502SWQW">
    <property type="taxonomic scope" value="Eukaryota"/>
</dbReference>
<dbReference type="RefSeq" id="XP_010699082.1">
    <property type="nucleotide sequence ID" value="XM_010700780.1"/>
</dbReference>
<sequence>MLLDKDKIRLLIITEATTCLPGQHVTGVLRVEVLKEVSVTAIRLVARGQEAVFFKAKKDRFTITRQQSFVHFEHLITFFGFSKECGRRGGASLAPGIYEYPFDFEIPASAPPTYNCHTSAGDAEIAYVLRAIADIPRGFDKRTEIPLYVLPTIASQQYEQLCRTDKTMVTRDIPLAVEPGCFGRSRDPKASVTLSVSVPAVALLPWRSCGNTSPASSPTATNYLNVHLSLMNTSLKTPIRTVRVTLSQQQHLIAQGDSYNTIQPIVSVVVSPPGGELIPRASAALDVKLRLPRSLRHLSKMPQRVPLPTLATPCIQTRNLLTISFPGLGADALVNMSDATVIGAAVDYNSRVPIVPCFYTMATIRPEDKLGGE</sequence>
<evidence type="ECO:0000313" key="3">
    <source>
        <dbReference type="Proteomes" id="UP000063063"/>
    </source>
</evidence>
<dbReference type="SUPFAM" id="SSF81296">
    <property type="entry name" value="E set domains"/>
    <property type="match status" value="1"/>
</dbReference>
<dbReference type="AlphaFoldDB" id="A0A088RR57"/>
<keyword evidence="3" id="KW-1185">Reference proteome</keyword>
<dbReference type="PANTHER" id="PTHR11188">
    <property type="entry name" value="ARRESTIN DOMAIN CONTAINING PROTEIN"/>
    <property type="match status" value="1"/>
</dbReference>
<dbReference type="KEGG" id="lpan:LPMP_220820"/>
<dbReference type="InterPro" id="IPR014752">
    <property type="entry name" value="Arrestin-like_C"/>
</dbReference>
<dbReference type="GeneID" id="22575128"/>
<dbReference type="Gene3D" id="2.60.40.640">
    <property type="match status" value="1"/>
</dbReference>
<dbReference type="PANTHER" id="PTHR11188:SF17">
    <property type="entry name" value="FI21816P1"/>
    <property type="match status" value="1"/>
</dbReference>
<dbReference type="InterPro" id="IPR014756">
    <property type="entry name" value="Ig_E-set"/>
</dbReference>
<name>A0A088RR57_LEIPA</name>
<dbReference type="GO" id="GO:0005737">
    <property type="term" value="C:cytoplasm"/>
    <property type="evidence" value="ECO:0007669"/>
    <property type="project" value="TreeGrafter"/>
</dbReference>
<evidence type="ECO:0000259" key="1">
    <source>
        <dbReference type="Pfam" id="PF00339"/>
    </source>
</evidence>
<dbReference type="InterPro" id="IPR011021">
    <property type="entry name" value="Arrestin-like_N"/>
</dbReference>
<gene>
    <name evidence="2" type="ORF">LPMP_220820</name>
</gene>